<protein>
    <submittedName>
        <fullName evidence="2">Methylcobamide--CoM methyltransferase</fullName>
    </submittedName>
</protein>
<evidence type="ECO:0000259" key="1">
    <source>
        <dbReference type="Pfam" id="PF01208"/>
    </source>
</evidence>
<dbReference type="InterPro" id="IPR052024">
    <property type="entry name" value="Methanogen_methyltrans"/>
</dbReference>
<evidence type="ECO:0000313" key="3">
    <source>
        <dbReference type="Proteomes" id="UP000284763"/>
    </source>
</evidence>
<dbReference type="Gene3D" id="3.20.20.210">
    <property type="match status" value="1"/>
</dbReference>
<dbReference type="Pfam" id="PF01208">
    <property type="entry name" value="URO-D"/>
    <property type="match status" value="1"/>
</dbReference>
<dbReference type="GO" id="GO:0004853">
    <property type="term" value="F:uroporphyrinogen decarboxylase activity"/>
    <property type="evidence" value="ECO:0007669"/>
    <property type="project" value="InterPro"/>
</dbReference>
<dbReference type="SUPFAM" id="SSF51726">
    <property type="entry name" value="UROD/MetE-like"/>
    <property type="match status" value="1"/>
</dbReference>
<comment type="caution">
    <text evidence="2">The sequence shown here is derived from an EMBL/GenBank/DDBJ whole genome shotgun (WGS) entry which is preliminary data.</text>
</comment>
<dbReference type="InterPro" id="IPR038071">
    <property type="entry name" value="UROD/MetE-like_sf"/>
</dbReference>
<gene>
    <name evidence="2" type="ORF">D5R95_03535</name>
</gene>
<proteinExistence type="predicted"/>
<dbReference type="Proteomes" id="UP000284763">
    <property type="component" value="Unassembled WGS sequence"/>
</dbReference>
<keyword evidence="2" id="KW-0489">Methyltransferase</keyword>
<evidence type="ECO:0000313" key="2">
    <source>
        <dbReference type="EMBL" id="RQD87449.1"/>
    </source>
</evidence>
<dbReference type="PANTHER" id="PTHR47099">
    <property type="entry name" value="METHYLCOBAMIDE:COM METHYLTRANSFERASE MTBA"/>
    <property type="match status" value="1"/>
</dbReference>
<keyword evidence="2" id="KW-0808">Transferase</keyword>
<organism evidence="2 3">
    <name type="scientific">Methanosalsum natronophilum</name>
    <dbReference type="NCBI Taxonomy" id="768733"/>
    <lineage>
        <taxon>Archaea</taxon>
        <taxon>Methanobacteriati</taxon>
        <taxon>Methanobacteriota</taxon>
        <taxon>Stenosarchaea group</taxon>
        <taxon>Methanomicrobia</taxon>
        <taxon>Methanosarcinales</taxon>
        <taxon>Methanosarcinaceae</taxon>
        <taxon>Methanosalsum</taxon>
    </lineage>
</organism>
<accession>A0A3R7XIH6</accession>
<dbReference type="GO" id="GO:0008168">
    <property type="term" value="F:methyltransferase activity"/>
    <property type="evidence" value="ECO:0007669"/>
    <property type="project" value="UniProtKB-KW"/>
</dbReference>
<dbReference type="GO" id="GO:0032259">
    <property type="term" value="P:methylation"/>
    <property type="evidence" value="ECO:0007669"/>
    <property type="project" value="UniProtKB-KW"/>
</dbReference>
<reference evidence="2 3" key="1">
    <citation type="submission" date="2018-08" db="EMBL/GenBank/DDBJ databases">
        <title>The metabolism and importance of syntrophic acetate oxidation coupled to methane or sulfide production in haloalkaline environments.</title>
        <authorList>
            <person name="Timmers P.H.A."/>
            <person name="Vavourakis C.D."/>
            <person name="Sorokin D.Y."/>
            <person name="Sinninghe Damste J.S."/>
            <person name="Muyzer G."/>
            <person name="Stams A.J.M."/>
            <person name="Plugge C.M."/>
        </authorList>
    </citation>
    <scope>NUCLEOTIDE SEQUENCE [LARGE SCALE GENOMIC DNA]</scope>
    <source>
        <strain evidence="2">MSAO_Arc3</strain>
    </source>
</reference>
<feature type="non-terminal residue" evidence="2">
    <location>
        <position position="273"/>
    </location>
</feature>
<dbReference type="InterPro" id="IPR000257">
    <property type="entry name" value="Uroporphyrinogen_deCOase"/>
</dbReference>
<dbReference type="PANTHER" id="PTHR47099:SF1">
    <property type="entry name" value="METHYLCOBAMIDE:COM METHYLTRANSFERASE MTBA"/>
    <property type="match status" value="1"/>
</dbReference>
<name>A0A3R7XIH6_9EURY</name>
<dbReference type="EMBL" id="QZAB01000236">
    <property type="protein sequence ID" value="RQD87449.1"/>
    <property type="molecule type" value="Genomic_DNA"/>
</dbReference>
<sequence length="273" mass="30131">MNKKQNRINLFKNKFSRIPVGTFTTAPVLELMELSGAYRPKADFSCDEMVKLAMAQNEYLDFETVRYPFDMAVLAEAMGCKVDFGSMDRTPSVIEPLVFDEIDELYSNLDNFESKGRIPTILDATTKIKSQIKDDAVSIAGCEGPVDLAASIIGLKKLLLWTLKEPESLGKLLDVCSEACITFSNLCLDHGADSACIADAIASPQLVPPKSFKDLVMPTYKKITSKSKRPIFLHICGNVSPIKEELSQCGFNGISVEESVDDLGELVETFHKN</sequence>
<feature type="domain" description="Uroporphyrinogen decarboxylase (URO-D)" evidence="1">
    <location>
        <begin position="13"/>
        <end position="262"/>
    </location>
</feature>
<dbReference type="AlphaFoldDB" id="A0A3R7XIH6"/>
<dbReference type="GO" id="GO:0006779">
    <property type="term" value="P:porphyrin-containing compound biosynthetic process"/>
    <property type="evidence" value="ECO:0007669"/>
    <property type="project" value="InterPro"/>
</dbReference>
<dbReference type="NCBIfam" id="NF004889">
    <property type="entry name" value="PRK06252.1"/>
    <property type="match status" value="1"/>
</dbReference>